<dbReference type="AlphaFoldDB" id="A0A179BR18"/>
<evidence type="ECO:0000313" key="1">
    <source>
        <dbReference type="EMBL" id="OAP93795.1"/>
    </source>
</evidence>
<dbReference type="EMBL" id="LWBS01000253">
    <property type="protein sequence ID" value="OAP93795.1"/>
    <property type="molecule type" value="Genomic_DNA"/>
</dbReference>
<comment type="caution">
    <text evidence="1">The sequence shown here is derived from an EMBL/GenBank/DDBJ whole genome shotgun (WGS) entry which is preliminary data.</text>
</comment>
<reference evidence="1" key="1">
    <citation type="submission" date="2016-04" db="EMBL/GenBank/DDBJ databases">
        <title>Fast-growing isolate from the root nodules of Vavilovia formosa.</title>
        <authorList>
            <person name="Kimeklis A."/>
            <person name="Safronova V."/>
            <person name="Belimov A."/>
            <person name="Andronov E."/>
        </authorList>
    </citation>
    <scope>NUCLEOTIDE SEQUENCE [LARGE SCALE GENOMIC DNA]</scope>
    <source>
        <strain evidence="1">Vaf-46</strain>
    </source>
</reference>
<proteinExistence type="predicted"/>
<protein>
    <submittedName>
        <fullName evidence="1">Uncharacterized protein</fullName>
    </submittedName>
</protein>
<sequence>MGFFFIRLSRSKFSGTSSALVLSEGSLHPDIHVCIRKAMKMATTAGTQPPWANFAKSAAKNPASMMSSGMTTAS</sequence>
<accession>A0A179BR18</accession>
<gene>
    <name evidence="1" type="ORF">A4U53_23855</name>
</gene>
<organism evidence="1">
    <name type="scientific">Rhizobium leguminosarum</name>
    <dbReference type="NCBI Taxonomy" id="384"/>
    <lineage>
        <taxon>Bacteria</taxon>
        <taxon>Pseudomonadati</taxon>
        <taxon>Pseudomonadota</taxon>
        <taxon>Alphaproteobacteria</taxon>
        <taxon>Hyphomicrobiales</taxon>
        <taxon>Rhizobiaceae</taxon>
        <taxon>Rhizobium/Agrobacterium group</taxon>
        <taxon>Rhizobium</taxon>
    </lineage>
</organism>
<name>A0A179BR18_RHILE</name>